<name>J0ZAZ9_9HYPH</name>
<organism evidence="2 3">
    <name type="scientific">Cardidatus Bartonella washoeensis 085-0475</name>
    <dbReference type="NCBI Taxonomy" id="1094564"/>
    <lineage>
        <taxon>Bacteria</taxon>
        <taxon>Pseudomonadati</taxon>
        <taxon>Pseudomonadota</taxon>
        <taxon>Alphaproteobacteria</taxon>
        <taxon>Hyphomicrobiales</taxon>
        <taxon>Bartonellaceae</taxon>
        <taxon>Bartonella</taxon>
    </lineage>
</organism>
<dbReference type="HOGENOM" id="CLU_130821_0_0_5"/>
<sequence length="188" mass="21097">MYFINAIFALLCNLAKKEIEPKTEQAKRLRLIRESLELNRDQIATRLGINKAIYDHAERGTTFPNVEFLTALSQQLKVNLAWLVTGNGEMFTDMTKAKASGFKPQAIPAGLMKKLGHLVYTTYNDAKITLPPEDVAECAAGLYGKLQELVQNINDIEEVEAAFPLLKLHLKRQIDAERAHLATTQETD</sequence>
<protein>
    <recommendedName>
        <fullName evidence="1">HTH cro/C1-type domain-containing protein</fullName>
    </recommendedName>
</protein>
<dbReference type="Proteomes" id="UP000002646">
    <property type="component" value="Unassembled WGS sequence"/>
</dbReference>
<proteinExistence type="predicted"/>
<dbReference type="PATRIC" id="fig|1094564.3.peg.1042"/>
<evidence type="ECO:0000313" key="2">
    <source>
        <dbReference type="EMBL" id="EJF85023.1"/>
    </source>
</evidence>
<gene>
    <name evidence="2" type="ORF">MCW_00909</name>
</gene>
<comment type="caution">
    <text evidence="2">The sequence shown here is derived from an EMBL/GenBank/DDBJ whole genome shotgun (WGS) entry which is preliminary data.</text>
</comment>
<dbReference type="SMART" id="SM00530">
    <property type="entry name" value="HTH_XRE"/>
    <property type="match status" value="1"/>
</dbReference>
<dbReference type="InterPro" id="IPR010982">
    <property type="entry name" value="Lambda_DNA-bd_dom_sf"/>
</dbReference>
<dbReference type="GO" id="GO:0003677">
    <property type="term" value="F:DNA binding"/>
    <property type="evidence" value="ECO:0007669"/>
    <property type="project" value="InterPro"/>
</dbReference>
<reference evidence="2 3" key="1">
    <citation type="submission" date="2012-03" db="EMBL/GenBank/DDBJ databases">
        <title>The Genome Sequence of Bartonella washoensis 085-0475.</title>
        <authorList>
            <consortium name="The Broad Institute Genome Sequencing Platform"/>
            <consortium name="The Broad Institute Genome Sequencing Center for Infectious Disease"/>
            <person name="Feldgarden M."/>
            <person name="Kirby J."/>
            <person name="Kosoy M."/>
            <person name="Birtles R."/>
            <person name="Probert W.S."/>
            <person name="Chiaraviglio L."/>
            <person name="Young S.K."/>
            <person name="Zeng Q."/>
            <person name="Gargeya S."/>
            <person name="Fitzgerald M."/>
            <person name="Haas B."/>
            <person name="Abouelleil A."/>
            <person name="Alvarado L."/>
            <person name="Arachchi H.M."/>
            <person name="Berlin A."/>
            <person name="Chapman S.B."/>
            <person name="Gearin G."/>
            <person name="Goldberg J."/>
            <person name="Griggs A."/>
            <person name="Gujja S."/>
            <person name="Hansen M."/>
            <person name="Heiman D."/>
            <person name="Howarth C."/>
            <person name="Larimer J."/>
            <person name="Lui A."/>
            <person name="MacDonald P.J.P."/>
            <person name="McCowen C."/>
            <person name="Montmayeur A."/>
            <person name="Murphy C."/>
            <person name="Neiman D."/>
            <person name="Pearson M."/>
            <person name="Priest M."/>
            <person name="Roberts A."/>
            <person name="Saif S."/>
            <person name="Shea T."/>
            <person name="Sisk P."/>
            <person name="Stolte C."/>
            <person name="Sykes S."/>
            <person name="Wortman J."/>
            <person name="Nusbaum C."/>
            <person name="Birren B."/>
        </authorList>
    </citation>
    <scope>NUCLEOTIDE SEQUENCE [LARGE SCALE GENOMIC DNA]</scope>
    <source>
        <strain evidence="2 3">085-0475</strain>
    </source>
</reference>
<evidence type="ECO:0000259" key="1">
    <source>
        <dbReference type="PROSITE" id="PS50943"/>
    </source>
</evidence>
<dbReference type="PROSITE" id="PS50943">
    <property type="entry name" value="HTH_CROC1"/>
    <property type="match status" value="1"/>
</dbReference>
<dbReference type="InterPro" id="IPR001387">
    <property type="entry name" value="Cro/C1-type_HTH"/>
</dbReference>
<accession>J0ZAZ9</accession>
<dbReference type="SUPFAM" id="SSF47413">
    <property type="entry name" value="lambda repressor-like DNA-binding domains"/>
    <property type="match status" value="1"/>
</dbReference>
<dbReference type="AlphaFoldDB" id="J0ZAZ9"/>
<dbReference type="Pfam" id="PF12844">
    <property type="entry name" value="HTH_19"/>
    <property type="match status" value="1"/>
</dbReference>
<dbReference type="CDD" id="cd00093">
    <property type="entry name" value="HTH_XRE"/>
    <property type="match status" value="1"/>
</dbReference>
<feature type="domain" description="HTH cro/C1-type" evidence="1">
    <location>
        <begin position="29"/>
        <end position="83"/>
    </location>
</feature>
<dbReference type="Gene3D" id="1.10.260.40">
    <property type="entry name" value="lambda repressor-like DNA-binding domains"/>
    <property type="match status" value="1"/>
</dbReference>
<evidence type="ECO:0000313" key="3">
    <source>
        <dbReference type="Proteomes" id="UP000002646"/>
    </source>
</evidence>
<dbReference type="EMBL" id="AILX01000012">
    <property type="protein sequence ID" value="EJF85023.1"/>
    <property type="molecule type" value="Genomic_DNA"/>
</dbReference>